<dbReference type="KEGG" id="tbd:Tbd_1351"/>
<proteinExistence type="predicted"/>
<dbReference type="Pfam" id="PF01381">
    <property type="entry name" value="HTH_3"/>
    <property type="match status" value="1"/>
</dbReference>
<dbReference type="InterPro" id="IPR021077">
    <property type="entry name" value="Phage_phi-Lf_Orf112"/>
</dbReference>
<dbReference type="PROSITE" id="PS50943">
    <property type="entry name" value="HTH_CROC1"/>
    <property type="match status" value="1"/>
</dbReference>
<dbReference type="HOGENOM" id="CLU_1786010_0_0_4"/>
<organism evidence="2 3">
    <name type="scientific">Thiobacillus denitrificans (strain ATCC 25259 / T1)</name>
    <dbReference type="NCBI Taxonomy" id="292415"/>
    <lineage>
        <taxon>Bacteria</taxon>
        <taxon>Pseudomonadati</taxon>
        <taxon>Pseudomonadota</taxon>
        <taxon>Betaproteobacteria</taxon>
        <taxon>Nitrosomonadales</taxon>
        <taxon>Thiobacillaceae</taxon>
        <taxon>Thiobacillus</taxon>
    </lineage>
</organism>
<dbReference type="InterPro" id="IPR001387">
    <property type="entry name" value="Cro/C1-type_HTH"/>
</dbReference>
<dbReference type="GO" id="GO:0003677">
    <property type="term" value="F:DNA binding"/>
    <property type="evidence" value="ECO:0007669"/>
    <property type="project" value="InterPro"/>
</dbReference>
<gene>
    <name evidence="2" type="ordered locus">Tbd_1351</name>
</gene>
<feature type="domain" description="HTH cro/C1-type" evidence="1">
    <location>
        <begin position="32"/>
        <end position="56"/>
    </location>
</feature>
<dbReference type="AlphaFoldDB" id="Q3SEW0"/>
<evidence type="ECO:0000259" key="1">
    <source>
        <dbReference type="PROSITE" id="PS50943"/>
    </source>
</evidence>
<dbReference type="Gene3D" id="1.10.260.40">
    <property type="entry name" value="lambda repressor-like DNA-binding domains"/>
    <property type="match status" value="1"/>
</dbReference>
<dbReference type="InterPro" id="IPR010982">
    <property type="entry name" value="Lambda_DNA-bd_dom_sf"/>
</dbReference>
<evidence type="ECO:0000313" key="3">
    <source>
        <dbReference type="Proteomes" id="UP000008291"/>
    </source>
</evidence>
<dbReference type="CDD" id="cd00093">
    <property type="entry name" value="HTH_XRE"/>
    <property type="match status" value="1"/>
</dbReference>
<keyword evidence="3" id="KW-1185">Reference proteome</keyword>
<dbReference type="RefSeq" id="WP_011311863.1">
    <property type="nucleotide sequence ID" value="NC_007404.1"/>
</dbReference>
<dbReference type="Pfam" id="PF12375">
    <property type="entry name" value="DUF3653"/>
    <property type="match status" value="1"/>
</dbReference>
<name>Q3SEW0_THIDA</name>
<dbReference type="eggNOG" id="COG2944">
    <property type="taxonomic scope" value="Bacteria"/>
</dbReference>
<dbReference type="Proteomes" id="UP000008291">
    <property type="component" value="Chromosome"/>
</dbReference>
<dbReference type="NCBIfam" id="NF040522">
    <property type="entry name" value="VC1465_fam"/>
    <property type="match status" value="1"/>
</dbReference>
<evidence type="ECO:0000313" key="2">
    <source>
        <dbReference type="EMBL" id="AAZ97304.1"/>
    </source>
</evidence>
<accession>Q3SEW0</accession>
<protein>
    <submittedName>
        <fullName evidence="2">Transcriptional regulator</fullName>
    </submittedName>
</protein>
<dbReference type="EMBL" id="CP000116">
    <property type="protein sequence ID" value="AAZ97304.1"/>
    <property type="molecule type" value="Genomic_DNA"/>
</dbReference>
<sequence length="146" mass="16994">MIEKHRRKKQPRRHPHFVWADPERFHVERRTAGLTQKQAAEYLGVSLRTVRNWETGCNRIPYPAFKLVRMRAKAIVHVEGWDGWRFDRDGALVTPEGYAFQPWEIQQLRLVVGLARRYVEGRYVAPAAPAALPAFAEKVPVLRRVA</sequence>
<dbReference type="SUPFAM" id="SSF47413">
    <property type="entry name" value="lambda repressor-like DNA-binding domains"/>
    <property type="match status" value="1"/>
</dbReference>
<dbReference type="OrthoDB" id="8795439at2"/>
<reference evidence="2 3" key="1">
    <citation type="journal article" date="2006" name="J. Bacteriol.">
        <title>The genome sequence of the obligately chemolithoautotrophic, facultatively anaerobic bacterium Thiobacillus denitrificans.</title>
        <authorList>
            <person name="Beller H.R."/>
            <person name="Chain P.S."/>
            <person name="Letain T.E."/>
            <person name="Chakicherla A."/>
            <person name="Larimer F.W."/>
            <person name="Richardson P.M."/>
            <person name="Coleman M.A."/>
            <person name="Wood A.P."/>
            <person name="Kelly D.P."/>
        </authorList>
    </citation>
    <scope>NUCLEOTIDE SEQUENCE [LARGE SCALE GENOMIC DNA]</scope>
    <source>
        <strain evidence="2 3">ATCC 25259</strain>
    </source>
</reference>
<dbReference type="STRING" id="292415.Tbd_1351"/>